<organism evidence="3 4">
    <name type="scientific">Polytolypa hystricis (strain UAMH7299)</name>
    <dbReference type="NCBI Taxonomy" id="1447883"/>
    <lineage>
        <taxon>Eukaryota</taxon>
        <taxon>Fungi</taxon>
        <taxon>Dikarya</taxon>
        <taxon>Ascomycota</taxon>
        <taxon>Pezizomycotina</taxon>
        <taxon>Eurotiomycetes</taxon>
        <taxon>Eurotiomycetidae</taxon>
        <taxon>Onygenales</taxon>
        <taxon>Onygenales incertae sedis</taxon>
        <taxon>Polytolypa</taxon>
    </lineage>
</organism>
<sequence length="195" mass="22148">MALKPLGLLRIFVILLRVTSLLLATTGFLMEITRTALNPIHPNPFVYITWFWVTCTDVIDLGRRFLAARNWSVPPVVWIALDFVGLGGLIGTAYSLTTAIWGYGSSWDDFDRFLDENEDVLKFITVVQFTWSGLCFVHFFILVSNCIYFPCLRRSKRKNPSDEEGNEKKKGKGNTEVTPDENAVQSKEETQQSTT</sequence>
<reference evidence="3 4" key="1">
    <citation type="submission" date="2017-10" db="EMBL/GenBank/DDBJ databases">
        <title>Comparative genomics in systemic dimorphic fungi from Ajellomycetaceae.</title>
        <authorList>
            <person name="Munoz J.F."/>
            <person name="Mcewen J.G."/>
            <person name="Clay O.K."/>
            <person name="Cuomo C.A."/>
        </authorList>
    </citation>
    <scope>NUCLEOTIDE SEQUENCE [LARGE SCALE GENOMIC DNA]</scope>
    <source>
        <strain evidence="3 4">UAMH7299</strain>
    </source>
</reference>
<feature type="transmembrane region" description="Helical" evidence="2">
    <location>
        <begin position="123"/>
        <end position="149"/>
    </location>
</feature>
<comment type="caution">
    <text evidence="3">The sequence shown here is derived from an EMBL/GenBank/DDBJ whole genome shotgun (WGS) entry which is preliminary data.</text>
</comment>
<accession>A0A2B7XIQ7</accession>
<feature type="transmembrane region" description="Helical" evidence="2">
    <location>
        <begin position="7"/>
        <end position="30"/>
    </location>
</feature>
<keyword evidence="2" id="KW-0472">Membrane</keyword>
<evidence type="ECO:0000313" key="4">
    <source>
        <dbReference type="Proteomes" id="UP000224634"/>
    </source>
</evidence>
<evidence type="ECO:0000256" key="2">
    <source>
        <dbReference type="SAM" id="Phobius"/>
    </source>
</evidence>
<evidence type="ECO:0000313" key="3">
    <source>
        <dbReference type="EMBL" id="PGH08810.1"/>
    </source>
</evidence>
<dbReference type="AlphaFoldDB" id="A0A2B7XIQ7"/>
<feature type="compositionally biased region" description="Basic and acidic residues" evidence="1">
    <location>
        <begin position="186"/>
        <end position="195"/>
    </location>
</feature>
<proteinExistence type="predicted"/>
<feature type="transmembrane region" description="Helical" evidence="2">
    <location>
        <begin position="78"/>
        <end position="103"/>
    </location>
</feature>
<dbReference type="Proteomes" id="UP000224634">
    <property type="component" value="Unassembled WGS sequence"/>
</dbReference>
<keyword evidence="2" id="KW-0812">Transmembrane</keyword>
<dbReference type="EMBL" id="PDNA01000156">
    <property type="protein sequence ID" value="PGH08810.1"/>
    <property type="molecule type" value="Genomic_DNA"/>
</dbReference>
<protein>
    <submittedName>
        <fullName evidence="3">Uncharacterized protein</fullName>
    </submittedName>
</protein>
<keyword evidence="4" id="KW-1185">Reference proteome</keyword>
<evidence type="ECO:0000256" key="1">
    <source>
        <dbReference type="SAM" id="MobiDB-lite"/>
    </source>
</evidence>
<name>A0A2B7XIQ7_POLH7</name>
<feature type="region of interest" description="Disordered" evidence="1">
    <location>
        <begin position="156"/>
        <end position="195"/>
    </location>
</feature>
<feature type="transmembrane region" description="Helical" evidence="2">
    <location>
        <begin position="45"/>
        <end position="66"/>
    </location>
</feature>
<keyword evidence="2" id="KW-1133">Transmembrane helix</keyword>
<gene>
    <name evidence="3" type="ORF">AJ80_07769</name>
</gene>